<reference evidence="23 24" key="1">
    <citation type="submission" date="2018-06" db="EMBL/GenBank/DDBJ databases">
        <authorList>
            <consortium name="Pathogen Informatics"/>
            <person name="Doyle S."/>
        </authorList>
    </citation>
    <scope>NUCLEOTIDE SEQUENCE [LARGE SCALE GENOMIC DNA]</scope>
    <source>
        <strain evidence="23 24">NCTC10899</strain>
    </source>
</reference>
<comment type="subcellular location">
    <subcellularLocation>
        <location evidence="1 17">Cell outer membrane</location>
        <topology evidence="1 17">Multi-pass membrane protein</topology>
    </subcellularLocation>
</comment>
<keyword evidence="3 17" id="KW-0813">Transport</keyword>
<dbReference type="Gene3D" id="2.40.170.20">
    <property type="entry name" value="TonB-dependent receptor, beta-barrel domain"/>
    <property type="match status" value="1"/>
</dbReference>
<evidence type="ECO:0000256" key="2">
    <source>
        <dbReference type="ARBA" id="ARBA00009810"/>
    </source>
</evidence>
<evidence type="ECO:0000256" key="18">
    <source>
        <dbReference type="RuleBase" id="RU003357"/>
    </source>
</evidence>
<protein>
    <recommendedName>
        <fullName evidence="16">Metal-pseudopaline receptor CntO</fullName>
    </recommendedName>
</protein>
<evidence type="ECO:0000256" key="8">
    <source>
        <dbReference type="ARBA" id="ARBA00022906"/>
    </source>
</evidence>
<dbReference type="FunFam" id="2.40.170.20:FF:000005">
    <property type="entry name" value="TonB-dependent siderophore receptor"/>
    <property type="match status" value="1"/>
</dbReference>
<keyword evidence="10 18" id="KW-0798">TonB box</keyword>
<dbReference type="RefSeq" id="WP_115290587.1">
    <property type="nucleotide sequence ID" value="NZ_UGUU01000001.1"/>
</dbReference>
<evidence type="ECO:0000256" key="17">
    <source>
        <dbReference type="PROSITE-ProRule" id="PRU01360"/>
    </source>
</evidence>
<evidence type="ECO:0000256" key="19">
    <source>
        <dbReference type="SAM" id="MobiDB-lite"/>
    </source>
</evidence>
<dbReference type="InterPro" id="IPR010105">
    <property type="entry name" value="TonB_sidphr_rcpt"/>
</dbReference>
<dbReference type="GO" id="GO:0009279">
    <property type="term" value="C:cell outer membrane"/>
    <property type="evidence" value="ECO:0007669"/>
    <property type="project" value="UniProtKB-SubCell"/>
</dbReference>
<evidence type="ECO:0000259" key="22">
    <source>
        <dbReference type="Pfam" id="PF07715"/>
    </source>
</evidence>
<comment type="function">
    <text evidence="15">Transports the metallophore pseudopaline, which is involved in the acquisition of nickel and zinc, and thus enables bacterial growth inside the host, where metal access is limited. Is probably involved in the import of pseudopaline-metal complexes.</text>
</comment>
<dbReference type="PANTHER" id="PTHR32552:SF90">
    <property type="entry name" value="METAL-PSEUDOPALINE RECEPTOR CNTO"/>
    <property type="match status" value="1"/>
</dbReference>
<feature type="domain" description="TonB-dependent receptor plug" evidence="22">
    <location>
        <begin position="66"/>
        <end position="164"/>
    </location>
</feature>
<evidence type="ECO:0000259" key="21">
    <source>
        <dbReference type="Pfam" id="PF00593"/>
    </source>
</evidence>
<evidence type="ECO:0000256" key="15">
    <source>
        <dbReference type="ARBA" id="ARBA00056786"/>
    </source>
</evidence>
<dbReference type="SMR" id="A0A379IPM2"/>
<evidence type="ECO:0000313" key="23">
    <source>
        <dbReference type="EMBL" id="SUD38239.1"/>
    </source>
</evidence>
<evidence type="ECO:0000256" key="13">
    <source>
        <dbReference type="ARBA" id="ARBA00023170"/>
    </source>
</evidence>
<evidence type="ECO:0000256" key="1">
    <source>
        <dbReference type="ARBA" id="ARBA00004571"/>
    </source>
</evidence>
<keyword evidence="11" id="KW-0921">Nickel transport</keyword>
<keyword evidence="5" id="KW-0533">Nickel</keyword>
<feature type="domain" description="TonB-dependent receptor-like beta-barrel" evidence="21">
    <location>
        <begin position="237"/>
        <end position="681"/>
    </location>
</feature>
<dbReference type="InterPro" id="IPR036942">
    <property type="entry name" value="Beta-barrel_TonB_sf"/>
</dbReference>
<dbReference type="Pfam" id="PF00593">
    <property type="entry name" value="TonB_dep_Rec_b-barrel"/>
    <property type="match status" value="1"/>
</dbReference>
<dbReference type="PANTHER" id="PTHR32552">
    <property type="entry name" value="FERRICHROME IRON RECEPTOR-RELATED"/>
    <property type="match status" value="1"/>
</dbReference>
<evidence type="ECO:0000256" key="4">
    <source>
        <dbReference type="ARBA" id="ARBA00022452"/>
    </source>
</evidence>
<dbReference type="OrthoDB" id="127311at2"/>
<keyword evidence="8" id="KW-0862">Zinc</keyword>
<proteinExistence type="inferred from homology"/>
<dbReference type="InterPro" id="IPR037066">
    <property type="entry name" value="Plug_dom_sf"/>
</dbReference>
<evidence type="ECO:0000256" key="10">
    <source>
        <dbReference type="ARBA" id="ARBA00023077"/>
    </source>
</evidence>
<keyword evidence="14 17" id="KW-0998">Cell outer membrane</keyword>
<dbReference type="CDD" id="cd01347">
    <property type="entry name" value="ligand_gated_channel"/>
    <property type="match status" value="1"/>
</dbReference>
<keyword evidence="12 17" id="KW-0472">Membrane</keyword>
<comment type="similarity">
    <text evidence="2 17 18">Belongs to the TonB-dependent receptor family.</text>
</comment>
<accession>A0A379IPM2</accession>
<dbReference type="EMBL" id="UGUU01000001">
    <property type="protein sequence ID" value="SUD38239.1"/>
    <property type="molecule type" value="Genomic_DNA"/>
</dbReference>
<name>A0A379IPM2_ECTME</name>
<dbReference type="GO" id="GO:0015891">
    <property type="term" value="P:siderophore transport"/>
    <property type="evidence" value="ECO:0007669"/>
    <property type="project" value="InterPro"/>
</dbReference>
<dbReference type="SUPFAM" id="SSF56935">
    <property type="entry name" value="Porins"/>
    <property type="match status" value="1"/>
</dbReference>
<evidence type="ECO:0000313" key="24">
    <source>
        <dbReference type="Proteomes" id="UP000254260"/>
    </source>
</evidence>
<dbReference type="GO" id="GO:0015344">
    <property type="term" value="F:siderophore uptake transmembrane transporter activity"/>
    <property type="evidence" value="ECO:0007669"/>
    <property type="project" value="TreeGrafter"/>
</dbReference>
<evidence type="ECO:0000256" key="20">
    <source>
        <dbReference type="SAM" id="SignalP"/>
    </source>
</evidence>
<keyword evidence="8" id="KW-0864">Zinc transport</keyword>
<keyword evidence="9" id="KW-0406">Ion transport</keyword>
<dbReference type="Pfam" id="PF07715">
    <property type="entry name" value="Plug"/>
    <property type="match status" value="1"/>
</dbReference>
<dbReference type="InterPro" id="IPR000531">
    <property type="entry name" value="Beta-barrel_TonB"/>
</dbReference>
<evidence type="ECO:0000256" key="6">
    <source>
        <dbReference type="ARBA" id="ARBA00022692"/>
    </source>
</evidence>
<evidence type="ECO:0000256" key="12">
    <source>
        <dbReference type="ARBA" id="ARBA00023136"/>
    </source>
</evidence>
<keyword evidence="7 20" id="KW-0732">Signal</keyword>
<feature type="chain" id="PRO_5016748267" description="Metal-pseudopaline receptor CntO" evidence="20">
    <location>
        <begin position="22"/>
        <end position="711"/>
    </location>
</feature>
<evidence type="ECO:0000256" key="14">
    <source>
        <dbReference type="ARBA" id="ARBA00023237"/>
    </source>
</evidence>
<sequence length="711" mass="78158">MRRLVVPLLALPALASHTAFASTENDTPLALQEMQITAPSEQADGPVDGYRASRSASATRTDTPIHEIPQSISVVPAQVVQDIGAVRLEDALDYAGGVERGNNFGGQGLTEFLIRGFNSQEFYRNGFAANRGYPNMPDASSIERIEVLRGPAAMLYGRSDPGGTFNIVTKQPQAERRTVLGSQVNSEGLRRGTLDTTGALDEKAAFTYRLNLVAEGGDSFRDDVESERYNVAPVLRWQLNEDTAVTLEGDYLHNRHPLDRGVTRYANQQGKLPRDRFLGEESAGKLTNANATTQLRIEHLLNDSWTLRGGVQYLDGELSGGAVENNSNSYRGGLTAGSSVVGRNYNERWLNWNDVNVQANAEGNFDLGGFAHTLLVGVEYDKFNYNSLIVRSPNDNAFPIDLSNPVHGQPLPALTRTTTHDAETLKSYAFYLQDQVALTERLKAQVGARIERFEQSYDDKLNPNGNWDQAHNAVSPRFGLIYDLTDELAVFANTSRSFKPNRGADRQGNAFDPEEGVAHEVGIKYDMADRDLSLTAAVFHIVKENVLTTDPLDTTRSIAAGEVRSRGFDINVAGNITPQWRVIGGYAYVDAEVTESTSATMPVGSRLGNVPRHSFNLLDTYEFDGGPLAGLGVGIGLKYVSERQGQTSNDTFDMDGYGLVDLLAYYPLTENVRLNLNLNNLFDKHYEERAWNVWSYPGEPRTLQAGISVSL</sequence>
<dbReference type="InterPro" id="IPR012910">
    <property type="entry name" value="Plug_dom"/>
</dbReference>
<dbReference type="GO" id="GO:0015675">
    <property type="term" value="P:nickel cation transport"/>
    <property type="evidence" value="ECO:0007669"/>
    <property type="project" value="UniProtKB-KW"/>
</dbReference>
<keyword evidence="6 17" id="KW-0812">Transmembrane</keyword>
<evidence type="ECO:0000256" key="7">
    <source>
        <dbReference type="ARBA" id="ARBA00022729"/>
    </source>
</evidence>
<gene>
    <name evidence="23" type="primary">fhuA_2</name>
    <name evidence="23" type="ORF">NCTC10899_01009</name>
</gene>
<organism evidence="23 24">
    <name type="scientific">Ectopseudomonas mendocina</name>
    <name type="common">Pseudomonas mendocina</name>
    <dbReference type="NCBI Taxonomy" id="300"/>
    <lineage>
        <taxon>Bacteria</taxon>
        <taxon>Pseudomonadati</taxon>
        <taxon>Pseudomonadota</taxon>
        <taxon>Gammaproteobacteria</taxon>
        <taxon>Pseudomonadales</taxon>
        <taxon>Pseudomonadaceae</taxon>
        <taxon>Ectopseudomonas</taxon>
    </lineage>
</organism>
<dbReference type="NCBIfam" id="TIGR01783">
    <property type="entry name" value="TonB-siderophor"/>
    <property type="match status" value="1"/>
</dbReference>
<evidence type="ECO:0000256" key="3">
    <source>
        <dbReference type="ARBA" id="ARBA00022448"/>
    </source>
</evidence>
<dbReference type="InterPro" id="IPR039426">
    <property type="entry name" value="TonB-dep_rcpt-like"/>
</dbReference>
<dbReference type="AlphaFoldDB" id="A0A379IPM2"/>
<keyword evidence="4 17" id="KW-1134">Transmembrane beta strand</keyword>
<evidence type="ECO:0000256" key="11">
    <source>
        <dbReference type="ARBA" id="ARBA00023112"/>
    </source>
</evidence>
<evidence type="ECO:0000256" key="5">
    <source>
        <dbReference type="ARBA" id="ARBA00022596"/>
    </source>
</evidence>
<dbReference type="Proteomes" id="UP000254260">
    <property type="component" value="Unassembled WGS sequence"/>
</dbReference>
<dbReference type="GO" id="GO:0038023">
    <property type="term" value="F:signaling receptor activity"/>
    <property type="evidence" value="ECO:0007669"/>
    <property type="project" value="InterPro"/>
</dbReference>
<dbReference type="GO" id="GO:0006829">
    <property type="term" value="P:zinc ion transport"/>
    <property type="evidence" value="ECO:0007669"/>
    <property type="project" value="UniProtKB-KW"/>
</dbReference>
<evidence type="ECO:0000256" key="16">
    <source>
        <dbReference type="ARBA" id="ARBA00072467"/>
    </source>
</evidence>
<keyword evidence="13 23" id="KW-0675">Receptor</keyword>
<evidence type="ECO:0000256" key="9">
    <source>
        <dbReference type="ARBA" id="ARBA00023065"/>
    </source>
</evidence>
<feature type="region of interest" description="Disordered" evidence="19">
    <location>
        <begin position="38"/>
        <end position="61"/>
    </location>
</feature>
<feature type="signal peptide" evidence="20">
    <location>
        <begin position="1"/>
        <end position="21"/>
    </location>
</feature>
<dbReference type="FunFam" id="2.170.130.10:FF:000001">
    <property type="entry name" value="Catecholate siderophore TonB-dependent receptor"/>
    <property type="match status" value="1"/>
</dbReference>
<dbReference type="PROSITE" id="PS52016">
    <property type="entry name" value="TONB_DEPENDENT_REC_3"/>
    <property type="match status" value="1"/>
</dbReference>
<dbReference type="Gene3D" id="2.170.130.10">
    <property type="entry name" value="TonB-dependent receptor, plug domain"/>
    <property type="match status" value="1"/>
</dbReference>